<dbReference type="PANTHER" id="PTHR11451">
    <property type="entry name" value="THREONINE-TRNA LIGASE"/>
    <property type="match status" value="1"/>
</dbReference>
<feature type="domain" description="TGS" evidence="16">
    <location>
        <begin position="1"/>
        <end position="63"/>
    </location>
</feature>
<gene>
    <name evidence="14" type="primary">thrS</name>
    <name evidence="17" type="ordered locus">Desti_1148</name>
</gene>
<sequence>MNPSVDIQVQGENKSYSSGITPGDILQDLGIGNGREIVAADFNGHSIDLSTPLTESGSLDFIAVRSPRGLDILRHSTAHVMAQAVKELFPDAKVTIGPAIEDGFYYDFDTSRPFTPEDLEKIETRMQEIVKGRLPFRRFVLPRDEATRFFQEKNETYKVELIRDINEAELSLYTQGDFTDLCRGPHIPDSGFIKGFKLTKVAGAYWRGDERNPMLQRIYGTAFPSKDELKGYLRLLEEAKKRDHRKIGRELDLFSIVDDVGPGLVIWHPKGAMLRYLIEDFERVEHIKRGYQLVQGPQILKRELWEKSGHFDNYRDNMYFTTVDEIDYGIKPMNCLAHMMIYRSKIRSYRDLPLRFFELGTVHRHEKSGVLHGLLRVRQFTQDDAHILCTPEQLNDEILGIINFVRDVMGMFGFEYTMELSTRPEKSIGTDEDWERATNALESTLKQLQVNYEINEGDGAFYGPKIDIKLKDALSRSWQCATIQCDFTLPDRFDLTYVDSDGQRKRPVMIHRVVLGAIERFIGVLIEHYAGAFPLWLSPVQAIIMTITDRQHAYAEEVAQKLKDRGVRLEADLRNEKIGFKIREARNQKIPYMIVIGDKEMETGTIAVRKRGEDQTKTYSFEEFIAQFRDEVDKRV</sequence>
<dbReference type="InterPro" id="IPR004154">
    <property type="entry name" value="Anticodon-bd"/>
</dbReference>
<keyword evidence="8 14" id="KW-0862">Zinc</keyword>
<evidence type="ECO:0000256" key="7">
    <source>
        <dbReference type="ARBA" id="ARBA00022741"/>
    </source>
</evidence>
<evidence type="ECO:0000256" key="10">
    <source>
        <dbReference type="ARBA" id="ARBA00022884"/>
    </source>
</evidence>
<keyword evidence="9 14" id="KW-0067">ATP-binding</keyword>
<evidence type="ECO:0000256" key="13">
    <source>
        <dbReference type="ARBA" id="ARBA00049515"/>
    </source>
</evidence>
<dbReference type="Pfam" id="PF07973">
    <property type="entry name" value="tRNA_SAD"/>
    <property type="match status" value="1"/>
</dbReference>
<evidence type="ECO:0000259" key="16">
    <source>
        <dbReference type="PROSITE" id="PS51880"/>
    </source>
</evidence>
<evidence type="ECO:0000256" key="4">
    <source>
        <dbReference type="ARBA" id="ARBA00022555"/>
    </source>
</evidence>
<reference evidence="18" key="1">
    <citation type="submission" date="2012-06" db="EMBL/GenBank/DDBJ databases">
        <title>Complete sequence of chromosome of Desulfomonile tiedjei DSM 6799.</title>
        <authorList>
            <person name="Lucas S."/>
            <person name="Copeland A."/>
            <person name="Lapidus A."/>
            <person name="Glavina del Rio T."/>
            <person name="Dalin E."/>
            <person name="Tice H."/>
            <person name="Bruce D."/>
            <person name="Goodwin L."/>
            <person name="Pitluck S."/>
            <person name="Peters L."/>
            <person name="Ovchinnikova G."/>
            <person name="Zeytun A."/>
            <person name="Lu M."/>
            <person name="Kyrpides N."/>
            <person name="Mavromatis K."/>
            <person name="Ivanova N."/>
            <person name="Brettin T."/>
            <person name="Detter J.C."/>
            <person name="Han C."/>
            <person name="Larimer F."/>
            <person name="Land M."/>
            <person name="Hauser L."/>
            <person name="Markowitz V."/>
            <person name="Cheng J.-F."/>
            <person name="Hugenholtz P."/>
            <person name="Woyke T."/>
            <person name="Wu D."/>
            <person name="Spring S."/>
            <person name="Schroeder M."/>
            <person name="Brambilla E."/>
            <person name="Klenk H.-P."/>
            <person name="Eisen J.A."/>
        </authorList>
    </citation>
    <scope>NUCLEOTIDE SEQUENCE [LARGE SCALE GENOMIC DNA]</scope>
    <source>
        <strain evidence="18">ATCC 49306 / DSM 6799 / DCB-1</strain>
    </source>
</reference>
<comment type="similarity">
    <text evidence="2 14">Belongs to the class-II aminoacyl-tRNA synthetase family.</text>
</comment>
<dbReference type="CDD" id="cd01667">
    <property type="entry name" value="TGS_ThrRS"/>
    <property type="match status" value="1"/>
</dbReference>
<comment type="catalytic activity">
    <reaction evidence="13 14">
        <text>tRNA(Thr) + L-threonine + ATP = L-threonyl-tRNA(Thr) + AMP + diphosphate + H(+)</text>
        <dbReference type="Rhea" id="RHEA:24624"/>
        <dbReference type="Rhea" id="RHEA-COMP:9670"/>
        <dbReference type="Rhea" id="RHEA-COMP:9704"/>
        <dbReference type="ChEBI" id="CHEBI:15378"/>
        <dbReference type="ChEBI" id="CHEBI:30616"/>
        <dbReference type="ChEBI" id="CHEBI:33019"/>
        <dbReference type="ChEBI" id="CHEBI:57926"/>
        <dbReference type="ChEBI" id="CHEBI:78442"/>
        <dbReference type="ChEBI" id="CHEBI:78534"/>
        <dbReference type="ChEBI" id="CHEBI:456215"/>
        <dbReference type="EC" id="6.1.1.3"/>
    </reaction>
</comment>
<evidence type="ECO:0000256" key="12">
    <source>
        <dbReference type="ARBA" id="ARBA00023146"/>
    </source>
</evidence>
<keyword evidence="18" id="KW-1185">Reference proteome</keyword>
<accession>I4C2S0</accession>
<dbReference type="InterPro" id="IPR018163">
    <property type="entry name" value="Thr/Ala-tRNA-synth_IIc_edit"/>
</dbReference>
<evidence type="ECO:0000313" key="18">
    <source>
        <dbReference type="Proteomes" id="UP000006055"/>
    </source>
</evidence>
<comment type="subunit">
    <text evidence="14">Homodimer.</text>
</comment>
<dbReference type="KEGG" id="dti:Desti_1148"/>
<feature type="region of interest" description="Catalytic" evidence="14">
    <location>
        <begin position="243"/>
        <end position="534"/>
    </location>
</feature>
<dbReference type="EMBL" id="CP003360">
    <property type="protein sequence ID" value="AFM23861.1"/>
    <property type="molecule type" value="Genomic_DNA"/>
</dbReference>
<dbReference type="RefSeq" id="WP_014809014.1">
    <property type="nucleotide sequence ID" value="NC_018025.1"/>
</dbReference>
<evidence type="ECO:0000256" key="3">
    <source>
        <dbReference type="ARBA" id="ARBA00022490"/>
    </source>
</evidence>
<dbReference type="FunFam" id="3.30.980.10:FF:000005">
    <property type="entry name" value="Threonyl-tRNA synthetase, mitochondrial"/>
    <property type="match status" value="1"/>
</dbReference>
<dbReference type="GO" id="GO:0005829">
    <property type="term" value="C:cytosol"/>
    <property type="evidence" value="ECO:0007669"/>
    <property type="project" value="TreeGrafter"/>
</dbReference>
<dbReference type="SUPFAM" id="SSF52954">
    <property type="entry name" value="Class II aaRS ABD-related"/>
    <property type="match status" value="1"/>
</dbReference>
<dbReference type="InterPro" id="IPR002320">
    <property type="entry name" value="Thr-tRNA-ligase_IIa"/>
</dbReference>
<dbReference type="InterPro" id="IPR012947">
    <property type="entry name" value="tRNA_SAD"/>
</dbReference>
<organism evidence="17 18">
    <name type="scientific">Desulfomonile tiedjei (strain ATCC 49306 / DSM 6799 / DCB-1)</name>
    <dbReference type="NCBI Taxonomy" id="706587"/>
    <lineage>
        <taxon>Bacteria</taxon>
        <taxon>Pseudomonadati</taxon>
        <taxon>Thermodesulfobacteriota</taxon>
        <taxon>Desulfomonilia</taxon>
        <taxon>Desulfomonilales</taxon>
        <taxon>Desulfomonilaceae</taxon>
        <taxon>Desulfomonile</taxon>
    </lineage>
</organism>
<feature type="domain" description="Aminoacyl-transfer RNA synthetases class-II family profile" evidence="15">
    <location>
        <begin position="288"/>
        <end position="534"/>
    </location>
</feature>
<dbReference type="Proteomes" id="UP000006055">
    <property type="component" value="Chromosome"/>
</dbReference>
<dbReference type="PROSITE" id="PS51880">
    <property type="entry name" value="TGS"/>
    <property type="match status" value="1"/>
</dbReference>
<dbReference type="InterPro" id="IPR006195">
    <property type="entry name" value="aa-tRNA-synth_II"/>
</dbReference>
<keyword evidence="3 14" id="KW-0963">Cytoplasm</keyword>
<dbReference type="PANTHER" id="PTHR11451:SF44">
    <property type="entry name" value="THREONINE--TRNA LIGASE, CHLOROPLASTIC_MITOCHONDRIAL 2"/>
    <property type="match status" value="1"/>
</dbReference>
<dbReference type="GO" id="GO:0004829">
    <property type="term" value="F:threonine-tRNA ligase activity"/>
    <property type="evidence" value="ECO:0007669"/>
    <property type="project" value="UniProtKB-UniRule"/>
</dbReference>
<keyword evidence="6 14" id="KW-0479">Metal-binding</keyword>
<dbReference type="InterPro" id="IPR012675">
    <property type="entry name" value="Beta-grasp_dom_sf"/>
</dbReference>
<dbReference type="HOGENOM" id="CLU_008554_0_1_7"/>
<dbReference type="Gene3D" id="3.30.980.10">
    <property type="entry name" value="Threonyl-trna Synthetase, Chain A, domain 2"/>
    <property type="match status" value="1"/>
</dbReference>
<dbReference type="CDD" id="cd00771">
    <property type="entry name" value="ThrRS_core"/>
    <property type="match status" value="1"/>
</dbReference>
<evidence type="ECO:0000256" key="1">
    <source>
        <dbReference type="ARBA" id="ARBA00004496"/>
    </source>
</evidence>
<dbReference type="STRING" id="706587.Desti_1148"/>
<proteinExistence type="inferred from homology"/>
<dbReference type="Pfam" id="PF03129">
    <property type="entry name" value="HGTP_anticodon"/>
    <property type="match status" value="1"/>
</dbReference>
<keyword evidence="5 14" id="KW-0436">Ligase</keyword>
<dbReference type="InterPro" id="IPR002314">
    <property type="entry name" value="aa-tRNA-synt_IIb"/>
</dbReference>
<comment type="cofactor">
    <cofactor evidence="14">
        <name>Zn(2+)</name>
        <dbReference type="ChEBI" id="CHEBI:29105"/>
    </cofactor>
    <text evidence="14">Binds 1 zinc ion per subunit.</text>
</comment>
<evidence type="ECO:0000259" key="15">
    <source>
        <dbReference type="PROSITE" id="PS50862"/>
    </source>
</evidence>
<dbReference type="eggNOG" id="COG0441">
    <property type="taxonomic scope" value="Bacteria"/>
</dbReference>
<evidence type="ECO:0000256" key="14">
    <source>
        <dbReference type="HAMAP-Rule" id="MF_00184"/>
    </source>
</evidence>
<evidence type="ECO:0000256" key="6">
    <source>
        <dbReference type="ARBA" id="ARBA00022723"/>
    </source>
</evidence>
<dbReference type="PATRIC" id="fig|706587.4.peg.1311"/>
<dbReference type="Gene3D" id="3.40.50.800">
    <property type="entry name" value="Anticodon-binding domain"/>
    <property type="match status" value="1"/>
</dbReference>
<comment type="subcellular location">
    <subcellularLocation>
        <location evidence="1 14">Cytoplasm</location>
    </subcellularLocation>
</comment>
<dbReference type="Gene3D" id="3.30.54.20">
    <property type="match status" value="1"/>
</dbReference>
<dbReference type="GO" id="GO:0006435">
    <property type="term" value="P:threonyl-tRNA aminoacylation"/>
    <property type="evidence" value="ECO:0007669"/>
    <property type="project" value="UniProtKB-UniRule"/>
</dbReference>
<dbReference type="HAMAP" id="MF_00184">
    <property type="entry name" value="Thr_tRNA_synth"/>
    <property type="match status" value="1"/>
</dbReference>
<dbReference type="GO" id="GO:0046872">
    <property type="term" value="F:metal ion binding"/>
    <property type="evidence" value="ECO:0007669"/>
    <property type="project" value="UniProtKB-KW"/>
</dbReference>
<dbReference type="InterPro" id="IPR012676">
    <property type="entry name" value="TGS-like"/>
</dbReference>
<dbReference type="NCBIfam" id="TIGR00418">
    <property type="entry name" value="thrS"/>
    <property type="match status" value="1"/>
</dbReference>
<dbReference type="OrthoDB" id="9802304at2"/>
<keyword evidence="11 14" id="KW-0648">Protein biosynthesis</keyword>
<evidence type="ECO:0000256" key="5">
    <source>
        <dbReference type="ARBA" id="ARBA00022598"/>
    </source>
</evidence>
<dbReference type="SUPFAM" id="SSF81271">
    <property type="entry name" value="TGS-like"/>
    <property type="match status" value="1"/>
</dbReference>
<keyword evidence="10 14" id="KW-0694">RNA-binding</keyword>
<dbReference type="Pfam" id="PF00587">
    <property type="entry name" value="tRNA-synt_2b"/>
    <property type="match status" value="1"/>
</dbReference>
<dbReference type="CDD" id="cd00860">
    <property type="entry name" value="ThrRS_anticodon"/>
    <property type="match status" value="1"/>
</dbReference>
<feature type="binding site" evidence="14">
    <location>
        <position position="335"/>
    </location>
    <ligand>
        <name>Zn(2+)</name>
        <dbReference type="ChEBI" id="CHEBI:29105"/>
        <note>catalytic</note>
    </ligand>
</feature>
<dbReference type="InterPro" id="IPR045864">
    <property type="entry name" value="aa-tRNA-synth_II/BPL/LPL"/>
</dbReference>
<dbReference type="SMART" id="SM00863">
    <property type="entry name" value="tRNA_SAD"/>
    <property type="match status" value="1"/>
</dbReference>
<name>I4C2S0_DESTA</name>
<dbReference type="SUPFAM" id="SSF55186">
    <property type="entry name" value="ThrRS/AlaRS common domain"/>
    <property type="match status" value="1"/>
</dbReference>
<keyword evidence="12 14" id="KW-0030">Aminoacyl-tRNA synthetase</keyword>
<feature type="binding site" evidence="14">
    <location>
        <position position="386"/>
    </location>
    <ligand>
        <name>Zn(2+)</name>
        <dbReference type="ChEBI" id="CHEBI:29105"/>
        <note>catalytic</note>
    </ligand>
</feature>
<dbReference type="AlphaFoldDB" id="I4C2S0"/>
<dbReference type="FunFam" id="3.30.54.20:FF:000002">
    <property type="entry name" value="Threonine--tRNA ligase"/>
    <property type="match status" value="1"/>
</dbReference>
<keyword evidence="4 14" id="KW-0820">tRNA-binding</keyword>
<dbReference type="GO" id="GO:0005524">
    <property type="term" value="F:ATP binding"/>
    <property type="evidence" value="ECO:0007669"/>
    <property type="project" value="UniProtKB-UniRule"/>
</dbReference>
<dbReference type="GO" id="GO:0000049">
    <property type="term" value="F:tRNA binding"/>
    <property type="evidence" value="ECO:0007669"/>
    <property type="project" value="UniProtKB-KW"/>
</dbReference>
<dbReference type="Gene3D" id="3.30.930.10">
    <property type="entry name" value="Bira Bifunctional Protein, Domain 2"/>
    <property type="match status" value="1"/>
</dbReference>
<evidence type="ECO:0000256" key="2">
    <source>
        <dbReference type="ARBA" id="ARBA00008226"/>
    </source>
</evidence>
<dbReference type="InterPro" id="IPR047246">
    <property type="entry name" value="ThrRS_anticodon"/>
</dbReference>
<feature type="binding site" evidence="14">
    <location>
        <position position="511"/>
    </location>
    <ligand>
        <name>Zn(2+)</name>
        <dbReference type="ChEBI" id="CHEBI:29105"/>
        <note>catalytic</note>
    </ligand>
</feature>
<dbReference type="SUPFAM" id="SSF55681">
    <property type="entry name" value="Class II aaRS and biotin synthetases"/>
    <property type="match status" value="1"/>
</dbReference>
<evidence type="ECO:0000256" key="9">
    <source>
        <dbReference type="ARBA" id="ARBA00022840"/>
    </source>
</evidence>
<dbReference type="InterPro" id="IPR036621">
    <property type="entry name" value="Anticodon-bd_dom_sf"/>
</dbReference>
<dbReference type="PRINTS" id="PR01047">
    <property type="entry name" value="TRNASYNTHTHR"/>
</dbReference>
<dbReference type="InterPro" id="IPR004095">
    <property type="entry name" value="TGS"/>
</dbReference>
<protein>
    <recommendedName>
        <fullName evidence="14">Threonine--tRNA ligase</fullName>
        <ecNumber evidence="14">6.1.1.3</ecNumber>
    </recommendedName>
    <alternativeName>
        <fullName evidence="14">Threonyl-tRNA synthetase</fullName>
        <shortName evidence="14">ThrRS</shortName>
    </alternativeName>
</protein>
<evidence type="ECO:0000256" key="11">
    <source>
        <dbReference type="ARBA" id="ARBA00022917"/>
    </source>
</evidence>
<dbReference type="FunFam" id="3.30.930.10:FF:000019">
    <property type="entry name" value="Threonine--tRNA ligase"/>
    <property type="match status" value="1"/>
</dbReference>
<dbReference type="PROSITE" id="PS50862">
    <property type="entry name" value="AA_TRNA_LIGASE_II"/>
    <property type="match status" value="1"/>
</dbReference>
<dbReference type="Gene3D" id="3.10.20.30">
    <property type="match status" value="1"/>
</dbReference>
<dbReference type="FunFam" id="3.40.50.800:FF:000001">
    <property type="entry name" value="Threonine--tRNA ligase"/>
    <property type="match status" value="1"/>
</dbReference>
<keyword evidence="7 14" id="KW-0547">Nucleotide-binding</keyword>
<evidence type="ECO:0000313" key="17">
    <source>
        <dbReference type="EMBL" id="AFM23861.1"/>
    </source>
</evidence>
<evidence type="ECO:0000256" key="8">
    <source>
        <dbReference type="ARBA" id="ARBA00022833"/>
    </source>
</evidence>
<dbReference type="EC" id="6.1.1.3" evidence="14"/>
<dbReference type="InterPro" id="IPR033728">
    <property type="entry name" value="ThrRS_core"/>
</dbReference>